<sequence>MNMNHVENMKIILELFKNKGITLFMDGEKLKYRASHGINHDDILLLKENKEALIQYFKEHAEDIRIISAPEDMYKPFALTDVQAAYALGRKDTFEYGGVACHVYMELTYSELHVDKVQAAWQRLIARHEMLRAIVNENGTQQVLPEVNEFKIQEYDLLHISEAGKALEKIRNRMGNAIYELGSWPMFEIAVSHTDKESILHFSMEFLIADWKSIWMLLYEFETLYFTPEQLLPEVGVTFRDYLIAERKLKETEQYKVDKEYWLNRIESLPKAPELPILRNPIKNRSDFSRYFMEIDQEKWNRLKRYSNHFGITPTAVVLTAYAEVMERWSQTSEFCINLTVLNRAPIHQKVEEIVGDFTSVSLLETRMEKSKPFIEKAREISGQLFEDLDHRLFNGVEVIREISRKKGREHALMPIVFTSAIGLSDKKLQGEFHGNGISQTPQVFIDCQVMDGEYGLQADWDVRNGVFPDGLIKDMFETFRSRLLELAETDVNWTKVSELELPSWQLERIAGINSTEKEISPQMLYDEFLEQVKKQPAKTAVIDSADKFTYLELHHMALGIADRLSEMGIKPGSNIAVLLPKSRFQVAAVLGILYTSCIYVPVDIEQPEQRWNTIVANADIKAVLIHSGHSAVFEHVPVLPVDQIEAISNDSMILRGTPDDLAYIIFTSGTTGVPKGVAITHKAAWNIIKDINQKFFVSSQDSVLGLSKLNFDLSVYDIFGLLSCGGTLVYPKLSRYMDPSHWVELIQEYEITIWNSVPAFMQILTGYFAGKNEKLPLRIVLLSGDWIPVGMPGDIQKCAGDAMVISLGGATEASIWSIYHECVDNEIREVSIPYGKPLSNQGFSIYDAKGRPCPVYVTGELCIWGTGLAEGYYNDHKLTEAKFVTGRENGRMYKTGDNGCYLPNGEIEFKGRNDNQIKLRGHRIELGEIQSTLEQHKSVSQAMVVLNEVKTDIYAFVKTVQGNVKNSDLKQYLEAYLPKYMIPADIISVEEFPLTANGKIDRDKIKKLIIKQENAEGKELREENPDELQNKLIELWNSVVPQSAVGVFDNFYDLGADSLILAQMATKVREQISKDIAFDALLRELIYNPTIQKLSEFIRNNTETEVEEKKMEDTNSELVFVREYGGDLEKGLSIIFHGALGSFNRFDYLADSLIASKGEKVIGIGIKDTNKYCSIPSTNLIWMLSDIYSQIICSYQVKAVSLIGYCFGGVIALETANRLNENSITVKSLSILDSLLLPPSFKVEDELLMEMMFLDNIPVSYADIEMPNPALYEQIIVQESMKKGVINKGFLTSISGTTEREQLGNFFRELATMQKEERFGLYAVQCKKNTNVEMPMELIKSLYQVCVATFEAMHYEICPYLGTINYFFAPEGEVGFKKMVLETWEGLALGAFNVIETPGNHYTCVEQKENAEYLAGSLCDLKE</sequence>
<dbReference type="InterPro" id="IPR010071">
    <property type="entry name" value="AA_adenyl_dom"/>
</dbReference>
<dbReference type="InterPro" id="IPR001031">
    <property type="entry name" value="Thioesterase"/>
</dbReference>
<dbReference type="SUPFAM" id="SSF53474">
    <property type="entry name" value="alpha/beta-Hydrolases"/>
    <property type="match status" value="1"/>
</dbReference>
<keyword evidence="6" id="KW-0045">Antibiotic biosynthesis</keyword>
<dbReference type="InterPro" id="IPR023213">
    <property type="entry name" value="CAT-like_dom_sf"/>
</dbReference>
<dbReference type="InterPro" id="IPR006162">
    <property type="entry name" value="Ppantetheine_attach_site"/>
</dbReference>
<dbReference type="Gene3D" id="1.10.10.1830">
    <property type="entry name" value="Non-ribosomal peptide synthase, adenylation domain"/>
    <property type="match status" value="1"/>
</dbReference>
<keyword evidence="5" id="KW-0436">Ligase</keyword>
<dbReference type="InterPro" id="IPR000873">
    <property type="entry name" value="AMP-dep_synth/lig_dom"/>
</dbReference>
<comment type="pathway">
    <text evidence="2">Siderophore biosynthesis.</text>
</comment>
<proteinExistence type="predicted"/>
<dbReference type="SUPFAM" id="SSF56801">
    <property type="entry name" value="Acetyl-CoA synthetase-like"/>
    <property type="match status" value="1"/>
</dbReference>
<dbReference type="Gene3D" id="3.30.300.30">
    <property type="match status" value="1"/>
</dbReference>
<dbReference type="GO" id="GO:0031177">
    <property type="term" value="F:phosphopantetheine binding"/>
    <property type="evidence" value="ECO:0007669"/>
    <property type="project" value="TreeGrafter"/>
</dbReference>
<dbReference type="InterPro" id="IPR001242">
    <property type="entry name" value="Condensation_dom"/>
</dbReference>
<dbReference type="NCBIfam" id="TIGR01733">
    <property type="entry name" value="AA-adenyl-dom"/>
    <property type="match status" value="1"/>
</dbReference>
<evidence type="ECO:0000256" key="1">
    <source>
        <dbReference type="ARBA" id="ARBA00001957"/>
    </source>
</evidence>
<dbReference type="Pfam" id="PF00501">
    <property type="entry name" value="AMP-binding"/>
    <property type="match status" value="1"/>
</dbReference>
<dbReference type="InterPro" id="IPR020845">
    <property type="entry name" value="AMP-binding_CS"/>
</dbReference>
<dbReference type="PANTHER" id="PTHR45527">
    <property type="entry name" value="NONRIBOSOMAL PEPTIDE SYNTHETASE"/>
    <property type="match status" value="1"/>
</dbReference>
<reference evidence="8 9" key="2">
    <citation type="submission" date="2007-09" db="EMBL/GenBank/DDBJ databases">
        <title>Draft genome sequence of Clostridium bolteae (ATCC BAA-613).</title>
        <authorList>
            <person name="Sudarsanam P."/>
            <person name="Ley R."/>
            <person name="Guruge J."/>
            <person name="Turnbaugh P.J."/>
            <person name="Mahowald M."/>
            <person name="Liep D."/>
            <person name="Gordon J."/>
        </authorList>
    </citation>
    <scope>NUCLEOTIDE SEQUENCE [LARGE SCALE GENOMIC DNA]</scope>
    <source>
        <strain evidence="9">ATCC BAA-613 / DSM 15670 / CCUG 46953 / JCM 12243 / WAL 16351</strain>
    </source>
</reference>
<evidence type="ECO:0000313" key="9">
    <source>
        <dbReference type="Proteomes" id="UP000005396"/>
    </source>
</evidence>
<dbReference type="PROSITE" id="PS00455">
    <property type="entry name" value="AMP_BINDING"/>
    <property type="match status" value="1"/>
</dbReference>
<dbReference type="Proteomes" id="UP000005396">
    <property type="component" value="Unassembled WGS sequence"/>
</dbReference>
<comment type="cofactor">
    <cofactor evidence="1">
        <name>pantetheine 4'-phosphate</name>
        <dbReference type="ChEBI" id="CHEBI:47942"/>
    </cofactor>
</comment>
<dbReference type="InterPro" id="IPR042099">
    <property type="entry name" value="ANL_N_sf"/>
</dbReference>
<dbReference type="InterPro" id="IPR009081">
    <property type="entry name" value="PP-bd_ACP"/>
</dbReference>
<dbReference type="EMBL" id="ABCC02000022">
    <property type="protein sequence ID" value="EDP17619.1"/>
    <property type="molecule type" value="Genomic_DNA"/>
</dbReference>
<dbReference type="FunFam" id="3.30.559.30:FF:000006">
    <property type="entry name" value="Yersiniabactin polyketide/non-ribosomal peptide synthetase"/>
    <property type="match status" value="1"/>
</dbReference>
<dbReference type="Pfam" id="PF00550">
    <property type="entry name" value="PP-binding"/>
    <property type="match status" value="1"/>
</dbReference>
<dbReference type="eggNOG" id="COG1020">
    <property type="taxonomic scope" value="Bacteria"/>
</dbReference>
<dbReference type="Gene3D" id="1.10.1200.10">
    <property type="entry name" value="ACP-like"/>
    <property type="match status" value="1"/>
</dbReference>
<dbReference type="Gene3D" id="3.40.50.1820">
    <property type="entry name" value="alpha/beta hydrolase"/>
    <property type="match status" value="1"/>
</dbReference>
<dbReference type="Gene3D" id="3.30.559.30">
    <property type="entry name" value="Nonribosomal peptide synthetase, condensation domain"/>
    <property type="match status" value="1"/>
</dbReference>
<dbReference type="InterPro" id="IPR029058">
    <property type="entry name" value="AB_hydrolase_fold"/>
</dbReference>
<keyword evidence="4" id="KW-0597">Phosphoprotein</keyword>
<dbReference type="PROSITE" id="PS00012">
    <property type="entry name" value="PHOSPHOPANTETHEINE"/>
    <property type="match status" value="1"/>
</dbReference>
<dbReference type="GO" id="GO:0043041">
    <property type="term" value="P:amino acid activation for nonribosomal peptide biosynthetic process"/>
    <property type="evidence" value="ECO:0007669"/>
    <property type="project" value="TreeGrafter"/>
</dbReference>
<keyword evidence="3" id="KW-0596">Phosphopantetheine</keyword>
<protein>
    <recommendedName>
        <fullName evidence="7">Carrier domain-containing protein</fullName>
    </recommendedName>
</protein>
<accession>A8RNG7</accession>
<dbReference type="GO" id="GO:0044550">
    <property type="term" value="P:secondary metabolite biosynthetic process"/>
    <property type="evidence" value="ECO:0007669"/>
    <property type="project" value="TreeGrafter"/>
</dbReference>
<dbReference type="InterPro" id="IPR045851">
    <property type="entry name" value="AMP-bd_C_sf"/>
</dbReference>
<feature type="domain" description="Carrier" evidence="7">
    <location>
        <begin position="1024"/>
        <end position="1103"/>
    </location>
</feature>
<dbReference type="InterPro" id="IPR057737">
    <property type="entry name" value="Condensation_MtbB-like"/>
</dbReference>
<dbReference type="Pfam" id="PF00668">
    <property type="entry name" value="Condensation"/>
    <property type="match status" value="1"/>
</dbReference>
<gene>
    <name evidence="8" type="ORF">CLOBOL_02196</name>
</gene>
<evidence type="ECO:0000313" key="8">
    <source>
        <dbReference type="EMBL" id="EDP17619.1"/>
    </source>
</evidence>
<evidence type="ECO:0000256" key="5">
    <source>
        <dbReference type="ARBA" id="ARBA00022598"/>
    </source>
</evidence>
<dbReference type="SUPFAM" id="SSF52777">
    <property type="entry name" value="CoA-dependent acyltransferases"/>
    <property type="match status" value="2"/>
</dbReference>
<dbReference type="InterPro" id="IPR025110">
    <property type="entry name" value="AMP-bd_C"/>
</dbReference>
<reference evidence="8 9" key="1">
    <citation type="submission" date="2007-08" db="EMBL/GenBank/DDBJ databases">
        <authorList>
            <person name="Fulton L."/>
            <person name="Clifton S."/>
            <person name="Fulton B."/>
            <person name="Xu J."/>
            <person name="Minx P."/>
            <person name="Pepin K.H."/>
            <person name="Johnson M."/>
            <person name="Thiruvilangam P."/>
            <person name="Bhonagiri V."/>
            <person name="Nash W.E."/>
            <person name="Mardis E.R."/>
            <person name="Wilson R.K."/>
        </authorList>
    </citation>
    <scope>NUCLEOTIDE SEQUENCE [LARGE SCALE GENOMIC DNA]</scope>
    <source>
        <strain evidence="9">ATCC BAA-613 / DSM 15670 / CCUG 46953 / JCM 12243 / WAL 16351</strain>
    </source>
</reference>
<dbReference type="SUPFAM" id="SSF47336">
    <property type="entry name" value="ACP-like"/>
    <property type="match status" value="1"/>
</dbReference>
<dbReference type="FunFam" id="3.30.559.10:FF:000023">
    <property type="entry name" value="Non-ribosomal peptide synthetase"/>
    <property type="match status" value="1"/>
</dbReference>
<evidence type="ECO:0000256" key="3">
    <source>
        <dbReference type="ARBA" id="ARBA00022450"/>
    </source>
</evidence>
<evidence type="ECO:0000256" key="4">
    <source>
        <dbReference type="ARBA" id="ARBA00022553"/>
    </source>
</evidence>
<dbReference type="InterPro" id="IPR036736">
    <property type="entry name" value="ACP-like_sf"/>
</dbReference>
<dbReference type="PROSITE" id="PS50075">
    <property type="entry name" value="CARRIER"/>
    <property type="match status" value="1"/>
</dbReference>
<dbReference type="InterPro" id="IPR044894">
    <property type="entry name" value="TubC_N_sf"/>
</dbReference>
<dbReference type="CDD" id="cd19535">
    <property type="entry name" value="Cyc_NRPS"/>
    <property type="match status" value="1"/>
</dbReference>
<comment type="caution">
    <text evidence="8">The sequence shown here is derived from an EMBL/GenBank/DDBJ whole genome shotgun (WGS) entry which is preliminary data.</text>
</comment>
<dbReference type="GO" id="GO:0005737">
    <property type="term" value="C:cytoplasm"/>
    <property type="evidence" value="ECO:0007669"/>
    <property type="project" value="TreeGrafter"/>
</dbReference>
<dbReference type="HOGENOM" id="CLU_000022_2_15_9"/>
<name>A8RNG7_ENTBW</name>
<dbReference type="Gene3D" id="3.30.559.10">
    <property type="entry name" value="Chloramphenicol acetyltransferase-like domain"/>
    <property type="match status" value="1"/>
</dbReference>
<dbReference type="Pfam" id="PF00975">
    <property type="entry name" value="Thioesterase"/>
    <property type="match status" value="1"/>
</dbReference>
<dbReference type="PaxDb" id="411902-CLOBOL_02196"/>
<dbReference type="GO" id="GO:0016874">
    <property type="term" value="F:ligase activity"/>
    <property type="evidence" value="ECO:0007669"/>
    <property type="project" value="UniProtKB-KW"/>
</dbReference>
<dbReference type="Gene3D" id="3.40.50.12780">
    <property type="entry name" value="N-terminal domain of ligase-like"/>
    <property type="match status" value="1"/>
</dbReference>
<dbReference type="GO" id="GO:0017000">
    <property type="term" value="P:antibiotic biosynthetic process"/>
    <property type="evidence" value="ECO:0007669"/>
    <property type="project" value="UniProtKB-KW"/>
</dbReference>
<dbReference type="GO" id="GO:0008610">
    <property type="term" value="P:lipid biosynthetic process"/>
    <property type="evidence" value="ECO:0007669"/>
    <property type="project" value="UniProtKB-ARBA"/>
</dbReference>
<organism evidence="8 9">
    <name type="scientific">Enterocloster bolteae (strain ATCC BAA-613 / DSM 15670 / CCUG 46953 / JCM 12243 / WAL 16351)</name>
    <name type="common">Clostridium bolteae</name>
    <dbReference type="NCBI Taxonomy" id="411902"/>
    <lineage>
        <taxon>Bacteria</taxon>
        <taxon>Bacillati</taxon>
        <taxon>Bacillota</taxon>
        <taxon>Clostridia</taxon>
        <taxon>Lachnospirales</taxon>
        <taxon>Lachnospiraceae</taxon>
        <taxon>Enterocloster</taxon>
    </lineage>
</organism>
<dbReference type="Pfam" id="PF13193">
    <property type="entry name" value="AMP-binding_C"/>
    <property type="match status" value="1"/>
</dbReference>
<dbReference type="PANTHER" id="PTHR45527:SF10">
    <property type="entry name" value="PYOCHELIN SYNTHASE PCHF"/>
    <property type="match status" value="1"/>
</dbReference>
<evidence type="ECO:0000256" key="6">
    <source>
        <dbReference type="ARBA" id="ARBA00023194"/>
    </source>
</evidence>
<evidence type="ECO:0000259" key="7">
    <source>
        <dbReference type="PROSITE" id="PS50075"/>
    </source>
</evidence>
<evidence type="ECO:0000256" key="2">
    <source>
        <dbReference type="ARBA" id="ARBA00004924"/>
    </source>
</evidence>